<dbReference type="PANTHER" id="PTHR11360">
    <property type="entry name" value="MONOCARBOXYLATE TRANSPORTER"/>
    <property type="match status" value="1"/>
</dbReference>
<accession>A0A8H3TVK5</accession>
<keyword evidence="3" id="KW-0472">Membrane</keyword>
<dbReference type="EMBL" id="BLZA01000023">
    <property type="protein sequence ID" value="GHJ87898.1"/>
    <property type="molecule type" value="Genomic_DNA"/>
</dbReference>
<feature type="transmembrane region" description="Helical" evidence="3">
    <location>
        <begin position="385"/>
        <end position="410"/>
    </location>
</feature>
<evidence type="ECO:0000313" key="5">
    <source>
        <dbReference type="EMBL" id="GHJ87898.1"/>
    </source>
</evidence>
<organism evidence="5 6">
    <name type="scientific">Naganishia liquefaciens</name>
    <dbReference type="NCBI Taxonomy" id="104408"/>
    <lineage>
        <taxon>Eukaryota</taxon>
        <taxon>Fungi</taxon>
        <taxon>Dikarya</taxon>
        <taxon>Basidiomycota</taxon>
        <taxon>Agaricomycotina</taxon>
        <taxon>Tremellomycetes</taxon>
        <taxon>Filobasidiales</taxon>
        <taxon>Filobasidiaceae</taxon>
        <taxon>Naganishia</taxon>
    </lineage>
</organism>
<feature type="transmembrane region" description="Helical" evidence="3">
    <location>
        <begin position="361"/>
        <end position="379"/>
    </location>
</feature>
<evidence type="ECO:0000256" key="1">
    <source>
        <dbReference type="ARBA" id="ARBA00004141"/>
    </source>
</evidence>
<dbReference type="GO" id="GO:0022857">
    <property type="term" value="F:transmembrane transporter activity"/>
    <property type="evidence" value="ECO:0007669"/>
    <property type="project" value="InterPro"/>
</dbReference>
<feature type="transmembrane region" description="Helical" evidence="3">
    <location>
        <begin position="335"/>
        <end position="354"/>
    </location>
</feature>
<comment type="similarity">
    <text evidence="2">Belongs to the major facilitator superfamily. Monocarboxylate porter (TC 2.A.1.13) family.</text>
</comment>
<feature type="transmembrane region" description="Helical" evidence="3">
    <location>
        <begin position="217"/>
        <end position="236"/>
    </location>
</feature>
<dbReference type="GO" id="GO:0016020">
    <property type="term" value="C:membrane"/>
    <property type="evidence" value="ECO:0007669"/>
    <property type="project" value="UniProtKB-SubCell"/>
</dbReference>
<feature type="domain" description="Major facilitator superfamily (MFS) profile" evidence="4">
    <location>
        <begin position="88"/>
        <end position="494"/>
    </location>
</feature>
<dbReference type="PANTHER" id="PTHR11360:SF177">
    <property type="entry name" value="RIBOFLAVIN TRANSPORTER MCH5"/>
    <property type="match status" value="1"/>
</dbReference>
<evidence type="ECO:0000313" key="6">
    <source>
        <dbReference type="Proteomes" id="UP000620104"/>
    </source>
</evidence>
<feature type="transmembrane region" description="Helical" evidence="3">
    <location>
        <begin position="248"/>
        <end position="268"/>
    </location>
</feature>
<comment type="subcellular location">
    <subcellularLocation>
        <location evidence="1">Membrane</location>
        <topology evidence="1">Multi-pass membrane protein</topology>
    </subcellularLocation>
</comment>
<feature type="transmembrane region" description="Helical" evidence="3">
    <location>
        <begin position="288"/>
        <end position="315"/>
    </location>
</feature>
<reference evidence="5" key="1">
    <citation type="submission" date="2020-07" db="EMBL/GenBank/DDBJ databases">
        <title>Draft Genome Sequence of a Deep-Sea Yeast, Naganishia (Cryptococcus) liquefaciens strain N6.</title>
        <authorList>
            <person name="Han Y.W."/>
            <person name="Kajitani R."/>
            <person name="Morimoto H."/>
            <person name="Parhat M."/>
            <person name="Tsubouchi H."/>
            <person name="Bakenova O."/>
            <person name="Ogata M."/>
            <person name="Argunhan B."/>
            <person name="Aoki R."/>
            <person name="Kajiwara S."/>
            <person name="Itoh T."/>
            <person name="Iwasaki H."/>
        </authorList>
    </citation>
    <scope>NUCLEOTIDE SEQUENCE</scope>
    <source>
        <strain evidence="5">N6</strain>
    </source>
</reference>
<dbReference type="InterPro" id="IPR036259">
    <property type="entry name" value="MFS_trans_sf"/>
</dbReference>
<dbReference type="Gene3D" id="1.20.1250.20">
    <property type="entry name" value="MFS general substrate transporter like domains"/>
    <property type="match status" value="2"/>
</dbReference>
<evidence type="ECO:0000259" key="4">
    <source>
        <dbReference type="PROSITE" id="PS50850"/>
    </source>
</evidence>
<feature type="transmembrane region" description="Helical" evidence="3">
    <location>
        <begin position="430"/>
        <end position="449"/>
    </location>
</feature>
<dbReference type="InterPro" id="IPR050327">
    <property type="entry name" value="Proton-linked_MCT"/>
</dbReference>
<keyword evidence="6" id="KW-1185">Reference proteome</keyword>
<evidence type="ECO:0000256" key="3">
    <source>
        <dbReference type="SAM" id="Phobius"/>
    </source>
</evidence>
<dbReference type="InterPro" id="IPR020846">
    <property type="entry name" value="MFS_dom"/>
</dbReference>
<feature type="transmembrane region" description="Helical" evidence="3">
    <location>
        <begin position="160"/>
        <end position="177"/>
    </location>
</feature>
<dbReference type="PROSITE" id="PS50850">
    <property type="entry name" value="MFS"/>
    <property type="match status" value="1"/>
</dbReference>
<comment type="caution">
    <text evidence="5">The sequence shown here is derived from an EMBL/GenBank/DDBJ whole genome shotgun (WGS) entry which is preliminary data.</text>
</comment>
<keyword evidence="3" id="KW-0812">Transmembrane</keyword>
<feature type="transmembrane region" description="Helical" evidence="3">
    <location>
        <begin position="92"/>
        <end position="113"/>
    </location>
</feature>
<name>A0A8H3TVK5_9TREE</name>
<dbReference type="SUPFAM" id="SSF103473">
    <property type="entry name" value="MFS general substrate transporter"/>
    <property type="match status" value="1"/>
</dbReference>
<evidence type="ECO:0000256" key="2">
    <source>
        <dbReference type="ARBA" id="ARBA00006727"/>
    </source>
</evidence>
<feature type="transmembrane region" description="Helical" evidence="3">
    <location>
        <begin position="125"/>
        <end position="148"/>
    </location>
</feature>
<keyword evidence="3" id="KW-1133">Transmembrane helix</keyword>
<proteinExistence type="inferred from homology"/>
<protein>
    <recommendedName>
        <fullName evidence="4">Major facilitator superfamily (MFS) profile domain-containing protein</fullName>
    </recommendedName>
</protein>
<dbReference type="Pfam" id="PF07690">
    <property type="entry name" value="MFS_1"/>
    <property type="match status" value="1"/>
</dbReference>
<sequence length="494" mass="53202">MSSTCCSSSTISAAESPVKRPQEIFWDDEVTLYSGSGPNSKRNSHSEGTDVKIVDPNFVPILLEKQLTKVEANTSNVVEDVFPDGGLQAWSVLLGGFLTTFCGFGMIAGYGAFNTYYHNNILSQYPISVTAWIGSVSSCITFAGAAIGGTVMDRLGPRKVMMTGTAIMTVGFLALSWCTELWHFFLCQSLFISSGIALMFVCPMTTANDWFKARRSMASGIVMSGASAGSIVWPLIIANVPRQVGWGWTVRIIALCQLFLLSLATILLRLRPRPDAKAVIPAVKKHTFYWRAFATHPVYLLTSLSSFCFSFGYFFFLYFCGTFAIQKGWVKEGPYVLIACNAASAIGRIGAGTLADRIGRYNVLFFATFGSSVVLFSWLGVNSLAGLFICGVVYGIMTGGQVALQSVCVVQATKDLEHLGVTGTLIGQQFGFQALAVLIGPPISGYILGTSGSAAEQMARFPYAIMLDGIVIMIGAGCAAWARLMQSRTLVAKI</sequence>
<dbReference type="InterPro" id="IPR011701">
    <property type="entry name" value="MFS"/>
</dbReference>
<feature type="transmembrane region" description="Helical" evidence="3">
    <location>
        <begin position="461"/>
        <end position="484"/>
    </location>
</feature>
<feature type="transmembrane region" description="Helical" evidence="3">
    <location>
        <begin position="183"/>
        <end position="205"/>
    </location>
</feature>
<dbReference type="OrthoDB" id="6509908at2759"/>
<gene>
    <name evidence="5" type="ORF">NliqN6_4300</name>
</gene>
<dbReference type="AlphaFoldDB" id="A0A8H3TVK5"/>
<dbReference type="Proteomes" id="UP000620104">
    <property type="component" value="Unassembled WGS sequence"/>
</dbReference>